<accession>A0ABM8AHQ2</accession>
<dbReference type="RefSeq" id="WP_264777828.1">
    <property type="nucleotide sequence ID" value="NZ_AP026561.1"/>
</dbReference>
<evidence type="ECO:0000313" key="2">
    <source>
        <dbReference type="Proteomes" id="UP001064971"/>
    </source>
</evidence>
<dbReference type="EMBL" id="AP026561">
    <property type="protein sequence ID" value="BDP43338.1"/>
    <property type="molecule type" value="Genomic_DNA"/>
</dbReference>
<gene>
    <name evidence="1" type="ORF">DAETH_33070</name>
</gene>
<evidence type="ECO:0008006" key="3">
    <source>
        <dbReference type="Google" id="ProtNLM"/>
    </source>
</evidence>
<dbReference type="Proteomes" id="UP001064971">
    <property type="component" value="Plasmid pDAETH-1"/>
</dbReference>
<name>A0ABM8AHQ2_9DEIO</name>
<sequence length="828" mass="95169">MHNDDKRHYLESILEAPFRKDVAVPLLRRVPGVEHVTDVHGRNESGADIIYFERDALHFPTCVGVQLKVGHIDLSTSRKGTTFAEVKNQLDLISRATFHLTAPAGKHKISKFIVMTTGRISERAREELAKLAHEYKLNINFLDGERVIELVDKLWPDFWSHIDKGTADYASSLRTRYTEVEDVVKLGARKSRPIDTLYVRMRLQEMLDERILDLNGEQVSVNPPKVVDEFELLNDPGLTLLIGESGSGKRLILRRLLFEQIERNSHLPNGGLLPFLLDAKVVAGDDADLEVHLRRELTENNGGQLLEGLDERLRDQGAVILVDRLTRVAEPERVRSVLRRMETLYGRYPKVRMIAALRDSETFEVTEFTAFKRWQVQAFEQTQVVSLVSKWYTALEHPEEGHLHAVVEQLVRNVIQGSLPRTPLVYTLNLVLLENNQQTTNLADVLDKYVDLYLGKWDDELNVPSVYDFTLKRSFLSELAFRMLEDGVDRLDRHEVITFFDSLFDRMGRDRGSEEIYSEIKRGGLLVEGNGLVRFVLYAFQEWFAGHHIYRRKDDAFVIERLDERFWGQAIIFYAGLKRACDDLLESVYTLKEVGDFPVQFYRSYLAGMIAVNADESSGDHKREAVRYALYGYLMLLRRLGFIFRRATGQVGELYAGMVVDFMLYYGVGSARLSLQYRELMFDNPTRPVVNAPEVGLTAFNATEVDLPRLFIASLMTRLGVPGYRDAMNVILRSSNPYILMLLYIRLNHMIDLNLQLTPDQDLRELRSLRREVHRKLSRNKEAARKLLAKNKRMAQSAYILPPLEEVMQNPARFLNASEADETVAETD</sequence>
<proteinExistence type="predicted"/>
<keyword evidence="1" id="KW-0614">Plasmid</keyword>
<evidence type="ECO:0000313" key="1">
    <source>
        <dbReference type="EMBL" id="BDP43338.1"/>
    </source>
</evidence>
<geneLocation type="plasmid" evidence="1 2">
    <name>pDAETH-1</name>
</geneLocation>
<keyword evidence="2" id="KW-1185">Reference proteome</keyword>
<dbReference type="InterPro" id="IPR027417">
    <property type="entry name" value="P-loop_NTPase"/>
</dbReference>
<reference evidence="1" key="1">
    <citation type="submission" date="2022-07" db="EMBL/GenBank/DDBJ databases">
        <title>Complete Genome Sequence of the Radioresistant Bacterium Deinococcus aetherius ST0316, Isolated from the Air Dust collected in Lower Stratosphere above Japan.</title>
        <authorList>
            <person name="Satoh K."/>
            <person name="Hagiwara K."/>
            <person name="Katsumata K."/>
            <person name="Kubo A."/>
            <person name="Yokobori S."/>
            <person name="Yamagishi A."/>
            <person name="Oono Y."/>
            <person name="Narumi I."/>
        </authorList>
    </citation>
    <scope>NUCLEOTIDE SEQUENCE</scope>
    <source>
        <strain evidence="1">ST0316</strain>
        <plasmid evidence="1">pDAETH-1</plasmid>
    </source>
</reference>
<protein>
    <recommendedName>
        <fullName evidence="3">NACHT domain-containing protein</fullName>
    </recommendedName>
</protein>
<dbReference type="SUPFAM" id="SSF52540">
    <property type="entry name" value="P-loop containing nucleoside triphosphate hydrolases"/>
    <property type="match status" value="1"/>
</dbReference>
<dbReference type="Gene3D" id="3.40.50.300">
    <property type="entry name" value="P-loop containing nucleotide triphosphate hydrolases"/>
    <property type="match status" value="1"/>
</dbReference>
<organism evidence="1 2">
    <name type="scientific">Deinococcus aetherius</name>
    <dbReference type="NCBI Taxonomy" id="200252"/>
    <lineage>
        <taxon>Bacteria</taxon>
        <taxon>Thermotogati</taxon>
        <taxon>Deinococcota</taxon>
        <taxon>Deinococci</taxon>
        <taxon>Deinococcales</taxon>
        <taxon>Deinococcaceae</taxon>
        <taxon>Deinococcus</taxon>
    </lineage>
</organism>